<dbReference type="Proteomes" id="UP000263754">
    <property type="component" value="Unassembled WGS sequence"/>
</dbReference>
<evidence type="ECO:0000313" key="2">
    <source>
        <dbReference type="Proteomes" id="UP000263754"/>
    </source>
</evidence>
<reference evidence="1 2" key="1">
    <citation type="submission" date="2018-08" db="EMBL/GenBank/DDBJ databases">
        <title>A genome reference for cultivated species of the human gut microbiota.</title>
        <authorList>
            <person name="Zou Y."/>
            <person name="Xue W."/>
            <person name="Luo G."/>
        </authorList>
    </citation>
    <scope>NUCLEOTIDE SEQUENCE [LARGE SCALE GENOMIC DNA]</scope>
    <source>
        <strain evidence="1 2">TM10-17</strain>
    </source>
</reference>
<gene>
    <name evidence="1" type="ORF">DXD90_05435</name>
</gene>
<accession>A0A374N2X2</accession>
<comment type="caution">
    <text evidence="1">The sequence shown here is derived from an EMBL/GenBank/DDBJ whole genome shotgun (WGS) entry which is preliminary data.</text>
</comment>
<dbReference type="EMBL" id="QSOF01000005">
    <property type="protein sequence ID" value="RGI78032.1"/>
    <property type="molecule type" value="Genomic_DNA"/>
</dbReference>
<organism evidence="1 2">
    <name type="scientific">Bacteroides uniformis</name>
    <dbReference type="NCBI Taxonomy" id="820"/>
    <lineage>
        <taxon>Bacteria</taxon>
        <taxon>Pseudomonadati</taxon>
        <taxon>Bacteroidota</taxon>
        <taxon>Bacteroidia</taxon>
        <taxon>Bacteroidales</taxon>
        <taxon>Bacteroidaceae</taxon>
        <taxon>Bacteroides</taxon>
    </lineage>
</organism>
<dbReference type="AlphaFoldDB" id="A0A374N2X2"/>
<name>A0A374N2X2_BACUN</name>
<evidence type="ECO:0000313" key="1">
    <source>
        <dbReference type="EMBL" id="RGI78032.1"/>
    </source>
</evidence>
<proteinExistence type="predicted"/>
<sequence>MRALYVKYSKHCALLANSFFAVRHYLLVRDYKRTDYKQKAFFKRSFNGRQISGNEIGNELIKGNGNFKY</sequence>
<protein>
    <submittedName>
        <fullName evidence="1">Uncharacterized protein</fullName>
    </submittedName>
</protein>